<evidence type="ECO:0000256" key="9">
    <source>
        <dbReference type="SAM" id="Phobius"/>
    </source>
</evidence>
<dbReference type="InterPro" id="IPR036259">
    <property type="entry name" value="MFS_trans_sf"/>
</dbReference>
<dbReference type="OrthoDB" id="6612291at2759"/>
<dbReference type="PANTHER" id="PTHR48022:SF83">
    <property type="entry name" value="MAJOR FACILITATOR SUPERFAMILY (MFS) PROFILE DOMAIN-CONTAINING PROTEIN"/>
    <property type="match status" value="1"/>
</dbReference>
<protein>
    <submittedName>
        <fullName evidence="11">Sugar transporter</fullName>
    </submittedName>
</protein>
<organism evidence="11 12">
    <name type="scientific">Pseudovirgaria hyperparasitica</name>
    <dbReference type="NCBI Taxonomy" id="470096"/>
    <lineage>
        <taxon>Eukaryota</taxon>
        <taxon>Fungi</taxon>
        <taxon>Dikarya</taxon>
        <taxon>Ascomycota</taxon>
        <taxon>Pezizomycotina</taxon>
        <taxon>Dothideomycetes</taxon>
        <taxon>Dothideomycetes incertae sedis</taxon>
        <taxon>Acrospermales</taxon>
        <taxon>Acrospermaceae</taxon>
        <taxon>Pseudovirgaria</taxon>
    </lineage>
</organism>
<dbReference type="InterPro" id="IPR050360">
    <property type="entry name" value="MFS_Sugar_Transporters"/>
</dbReference>
<dbReference type="FunFam" id="1.20.1250.20:FF:000078">
    <property type="entry name" value="MFS maltose transporter, putative"/>
    <property type="match status" value="1"/>
</dbReference>
<feature type="transmembrane region" description="Helical" evidence="9">
    <location>
        <begin position="443"/>
        <end position="459"/>
    </location>
</feature>
<evidence type="ECO:0000313" key="11">
    <source>
        <dbReference type="EMBL" id="KAF2758419.1"/>
    </source>
</evidence>
<feature type="transmembrane region" description="Helical" evidence="9">
    <location>
        <begin position="188"/>
        <end position="211"/>
    </location>
</feature>
<evidence type="ECO:0000256" key="7">
    <source>
        <dbReference type="RuleBase" id="RU003346"/>
    </source>
</evidence>
<feature type="domain" description="Major facilitator superfamily (MFS) profile" evidence="10">
    <location>
        <begin position="53"/>
        <end position="493"/>
    </location>
</feature>
<evidence type="ECO:0000256" key="3">
    <source>
        <dbReference type="ARBA" id="ARBA00022448"/>
    </source>
</evidence>
<evidence type="ECO:0000256" key="5">
    <source>
        <dbReference type="ARBA" id="ARBA00022989"/>
    </source>
</evidence>
<keyword evidence="4 9" id="KW-0812">Transmembrane</keyword>
<dbReference type="Gene3D" id="1.20.1250.20">
    <property type="entry name" value="MFS general substrate transporter like domains"/>
    <property type="match status" value="1"/>
</dbReference>
<dbReference type="GO" id="GO:0016020">
    <property type="term" value="C:membrane"/>
    <property type="evidence" value="ECO:0007669"/>
    <property type="project" value="UniProtKB-SubCell"/>
</dbReference>
<dbReference type="PROSITE" id="PS00217">
    <property type="entry name" value="SUGAR_TRANSPORT_2"/>
    <property type="match status" value="1"/>
</dbReference>
<keyword evidence="3 7" id="KW-0813">Transport</keyword>
<dbReference type="EMBL" id="ML996571">
    <property type="protein sequence ID" value="KAF2758419.1"/>
    <property type="molecule type" value="Genomic_DNA"/>
</dbReference>
<accession>A0A6A6W887</accession>
<feature type="transmembrane region" description="Helical" evidence="9">
    <location>
        <begin position="342"/>
        <end position="363"/>
    </location>
</feature>
<keyword evidence="11" id="KW-0762">Sugar transport</keyword>
<keyword evidence="12" id="KW-1185">Reference proteome</keyword>
<evidence type="ECO:0000256" key="4">
    <source>
        <dbReference type="ARBA" id="ARBA00022692"/>
    </source>
</evidence>
<name>A0A6A6W887_9PEZI</name>
<evidence type="ECO:0000259" key="10">
    <source>
        <dbReference type="PROSITE" id="PS50850"/>
    </source>
</evidence>
<comment type="subcellular location">
    <subcellularLocation>
        <location evidence="1">Membrane</location>
        <topology evidence="1">Multi-pass membrane protein</topology>
    </subcellularLocation>
</comment>
<evidence type="ECO:0000313" key="12">
    <source>
        <dbReference type="Proteomes" id="UP000799437"/>
    </source>
</evidence>
<feature type="transmembrane region" description="Helical" evidence="9">
    <location>
        <begin position="130"/>
        <end position="148"/>
    </location>
</feature>
<dbReference type="PANTHER" id="PTHR48022">
    <property type="entry name" value="PLASTIDIC GLUCOSE TRANSPORTER 4"/>
    <property type="match status" value="1"/>
</dbReference>
<evidence type="ECO:0000256" key="2">
    <source>
        <dbReference type="ARBA" id="ARBA00010992"/>
    </source>
</evidence>
<dbReference type="InterPro" id="IPR005829">
    <property type="entry name" value="Sugar_transporter_CS"/>
</dbReference>
<dbReference type="PRINTS" id="PR00171">
    <property type="entry name" value="SUGRTRNSPORT"/>
</dbReference>
<evidence type="ECO:0000256" key="8">
    <source>
        <dbReference type="SAM" id="MobiDB-lite"/>
    </source>
</evidence>
<sequence>MANEKAAANSDTVEHLESSSDFENTKDAAQAAAAEHQLTLREALVKHRKAAIWSAIISLTVIMEGYDVGLIYQFFAYPAFQKQFGTYYEGIGYQVSGPWQAGLSNGANAGIIIGGFANGYLSQKFGYKKVMLVALFILNWFIFIFFFAKSPAVLVTAQVLAGLMWGVFATSGPAYASEVCPMVLRGYLTNYINLCWCIGQLIAAGVLYGALQMDSEWSYRVAYGVQWAWPLPLFCIILFAPESPWWLVKNKHFTKAKKALRQLGEGTEDENKRTIAQIIHTLQIEDEVSSGSNYIDCFKGSDRRRTEIVCMTFAGQVLSGSAFAYGPTYFFEQAGISTQNNYKIAVGGTSLAFICNVTSWFLLGRFGRRTLYTTGLVCCSTYLFIIGILGVVDSPGSQWGQVALCLLWLGTYTMTVGPICFIIISETSSIRLRAKSICLSRNAYNITQIVANVIHPYMINPTEGNWKGKAGFFWCGTAALTALWAYFRLPELRGRSYEEADVMFHRKVSAREFASYKINVYEDELEQEANHTTKVE</sequence>
<feature type="transmembrane region" description="Helical" evidence="9">
    <location>
        <begin position="370"/>
        <end position="392"/>
    </location>
</feature>
<gene>
    <name evidence="11" type="ORF">EJ05DRAFT_464244</name>
</gene>
<feature type="transmembrane region" description="Helical" evidence="9">
    <location>
        <begin position="154"/>
        <end position="176"/>
    </location>
</feature>
<comment type="similarity">
    <text evidence="2 7">Belongs to the major facilitator superfamily. Sugar transporter (TC 2.A.1.1) family.</text>
</comment>
<dbReference type="GeneID" id="54483793"/>
<dbReference type="Pfam" id="PF00083">
    <property type="entry name" value="Sugar_tr"/>
    <property type="match status" value="1"/>
</dbReference>
<dbReference type="PROSITE" id="PS50850">
    <property type="entry name" value="MFS"/>
    <property type="match status" value="1"/>
</dbReference>
<dbReference type="RefSeq" id="XP_033600870.1">
    <property type="nucleotide sequence ID" value="XM_033742739.1"/>
</dbReference>
<evidence type="ECO:0000256" key="1">
    <source>
        <dbReference type="ARBA" id="ARBA00004141"/>
    </source>
</evidence>
<dbReference type="InterPro" id="IPR020846">
    <property type="entry name" value="MFS_dom"/>
</dbReference>
<feature type="transmembrane region" description="Helical" evidence="9">
    <location>
        <begin position="398"/>
        <end position="423"/>
    </location>
</feature>
<dbReference type="InterPro" id="IPR003663">
    <property type="entry name" value="Sugar/inositol_transpt"/>
</dbReference>
<keyword evidence="6 9" id="KW-0472">Membrane</keyword>
<dbReference type="NCBIfam" id="TIGR00879">
    <property type="entry name" value="SP"/>
    <property type="match status" value="1"/>
</dbReference>
<dbReference type="AlphaFoldDB" id="A0A6A6W887"/>
<proteinExistence type="inferred from homology"/>
<dbReference type="GO" id="GO:0005351">
    <property type="term" value="F:carbohydrate:proton symporter activity"/>
    <property type="evidence" value="ECO:0007669"/>
    <property type="project" value="TreeGrafter"/>
</dbReference>
<feature type="transmembrane region" description="Helical" evidence="9">
    <location>
        <begin position="308"/>
        <end position="330"/>
    </location>
</feature>
<dbReference type="SUPFAM" id="SSF103473">
    <property type="entry name" value="MFS general substrate transporter"/>
    <property type="match status" value="1"/>
</dbReference>
<dbReference type="Proteomes" id="UP000799437">
    <property type="component" value="Unassembled WGS sequence"/>
</dbReference>
<feature type="transmembrane region" description="Helical" evidence="9">
    <location>
        <begin position="231"/>
        <end position="248"/>
    </location>
</feature>
<reference evidence="11" key="1">
    <citation type="journal article" date="2020" name="Stud. Mycol.">
        <title>101 Dothideomycetes genomes: a test case for predicting lifestyles and emergence of pathogens.</title>
        <authorList>
            <person name="Haridas S."/>
            <person name="Albert R."/>
            <person name="Binder M."/>
            <person name="Bloem J."/>
            <person name="Labutti K."/>
            <person name="Salamov A."/>
            <person name="Andreopoulos B."/>
            <person name="Baker S."/>
            <person name="Barry K."/>
            <person name="Bills G."/>
            <person name="Bluhm B."/>
            <person name="Cannon C."/>
            <person name="Castanera R."/>
            <person name="Culley D."/>
            <person name="Daum C."/>
            <person name="Ezra D."/>
            <person name="Gonzalez J."/>
            <person name="Henrissat B."/>
            <person name="Kuo A."/>
            <person name="Liang C."/>
            <person name="Lipzen A."/>
            <person name="Lutzoni F."/>
            <person name="Magnuson J."/>
            <person name="Mondo S."/>
            <person name="Nolan M."/>
            <person name="Ohm R."/>
            <person name="Pangilinan J."/>
            <person name="Park H.-J."/>
            <person name="Ramirez L."/>
            <person name="Alfaro M."/>
            <person name="Sun H."/>
            <person name="Tritt A."/>
            <person name="Yoshinaga Y."/>
            <person name="Zwiers L.-H."/>
            <person name="Turgeon B."/>
            <person name="Goodwin S."/>
            <person name="Spatafora J."/>
            <person name="Crous P."/>
            <person name="Grigoriev I."/>
        </authorList>
    </citation>
    <scope>NUCLEOTIDE SEQUENCE</scope>
    <source>
        <strain evidence="11">CBS 121739</strain>
    </source>
</reference>
<evidence type="ECO:0000256" key="6">
    <source>
        <dbReference type="ARBA" id="ARBA00023136"/>
    </source>
</evidence>
<dbReference type="InterPro" id="IPR005828">
    <property type="entry name" value="MFS_sugar_transport-like"/>
</dbReference>
<feature type="transmembrane region" description="Helical" evidence="9">
    <location>
        <begin position="471"/>
        <end position="487"/>
    </location>
</feature>
<keyword evidence="5 9" id="KW-1133">Transmembrane helix</keyword>
<feature type="region of interest" description="Disordered" evidence="8">
    <location>
        <begin position="1"/>
        <end position="20"/>
    </location>
</feature>